<keyword evidence="1" id="KW-0472">Membrane</keyword>
<dbReference type="EMBL" id="PKMF04000396">
    <property type="protein sequence ID" value="KAK7833883.1"/>
    <property type="molecule type" value="Genomic_DNA"/>
</dbReference>
<dbReference type="GO" id="GO:0006075">
    <property type="term" value="P:(1-&gt;3)-beta-D-glucan biosynthetic process"/>
    <property type="evidence" value="ECO:0007669"/>
    <property type="project" value="InterPro"/>
</dbReference>
<evidence type="ECO:0000256" key="1">
    <source>
        <dbReference type="SAM" id="Phobius"/>
    </source>
</evidence>
<feature type="transmembrane region" description="Helical" evidence="1">
    <location>
        <begin position="711"/>
        <end position="729"/>
    </location>
</feature>
<reference evidence="3 4" key="1">
    <citation type="journal article" date="2018" name="Sci. Data">
        <title>The draft genome sequence of cork oak.</title>
        <authorList>
            <person name="Ramos A.M."/>
            <person name="Usie A."/>
            <person name="Barbosa P."/>
            <person name="Barros P.M."/>
            <person name="Capote T."/>
            <person name="Chaves I."/>
            <person name="Simoes F."/>
            <person name="Abreu I."/>
            <person name="Carrasquinho I."/>
            <person name="Faro C."/>
            <person name="Guimaraes J.B."/>
            <person name="Mendonca D."/>
            <person name="Nobrega F."/>
            <person name="Rodrigues L."/>
            <person name="Saibo N.J.M."/>
            <person name="Varela M.C."/>
            <person name="Egas C."/>
            <person name="Matos J."/>
            <person name="Miguel C.M."/>
            <person name="Oliveira M.M."/>
            <person name="Ricardo C.P."/>
            <person name="Goncalves S."/>
        </authorList>
    </citation>
    <scope>NUCLEOTIDE SEQUENCE [LARGE SCALE GENOMIC DNA]</scope>
    <source>
        <strain evidence="4">cv. HL8</strain>
    </source>
</reference>
<comment type="caution">
    <text evidence="3">The sequence shown here is derived from an EMBL/GenBank/DDBJ whole genome shotgun (WGS) entry which is preliminary data.</text>
</comment>
<dbReference type="PANTHER" id="PTHR12741:SF48">
    <property type="entry name" value="1,3-BETA-GLUCAN SYNTHASE COMPONENT FKS1-RELATED"/>
    <property type="match status" value="1"/>
</dbReference>
<sequence>MEEAFKMRNLLQEFLKKHDGVRLPTILGLREHIFTNSVSSLAWFMSTQENCLETIGQRLLANLLNKWRPKGQDDSPSFFCWTLFGTSNSLIPLMNERFPELGLLQTDCIEMSWIESTIFWADLPNGTSIDALLKRASEPDIFFKAKSDYVKKPITKAGLESIWKLMTEIGFRGLMEWNPYGGRMSEILESETPFPHRAGNIFQILYYVTWVEEGTEVSNHYINLTRTFYNAMTSYVSKDPREAYLNYRDLDIGHASPNGNESLSSAKVYGAKVRFHYGHSDVFDRLFHLTRGGVGKASKGFSTTLREGRVTHHEYIQVGKGRDVGLGQITMFEAKMATGNGEQTLSRDIYRLGQRFDFFRMLSVYFTTVGFYFSTLLTVLTVYVFLYGRLYLILSGLEKELSTERDLQNKPLKEALASQAFVQIGFLLSLPTMMQTSLESGFRSALTDFILMQLPLMDFILMHLQLAPIFFTFSLATKTHYYGKTLLHGIRQFMGRGQGITLVHVKFSANYRLYSRSHFIKGIELTILLLVYQILGQSHRGAVSHFLIILSIWFMVGTWLFAPFLFNPSGFEWQKIVDDWADWNKWISNQGGIGVPPDESWESWWENEQEYLRYCGKSGVIVEILLALRFFIYQYGLLYHLNITKKTKSFRVYGVSWLVIIVIFLVMKVGSIGRRCLSAKFQLLFRLIAGLISLVFVSVFIPLIALPHLTLQDIIVCILAFVPTGWGLLQIAKACKPLIVRAGFWGSVRELARGYESNMGLLLLTPVTLLAWFPFTSEFQTRVLFNPALNRGIQISHILGGA</sequence>
<evidence type="ECO:0000313" key="3">
    <source>
        <dbReference type="EMBL" id="KAK7833883.1"/>
    </source>
</evidence>
<dbReference type="InterPro" id="IPR003440">
    <property type="entry name" value="Glyco_trans_48_dom"/>
</dbReference>
<feature type="transmembrane region" description="Helical" evidence="1">
    <location>
        <begin position="542"/>
        <end position="566"/>
    </location>
</feature>
<protein>
    <submittedName>
        <fullName evidence="3">Callose synthase 3</fullName>
    </submittedName>
</protein>
<proteinExistence type="predicted"/>
<feature type="transmembrane region" description="Helical" evidence="1">
    <location>
        <begin position="759"/>
        <end position="775"/>
    </location>
</feature>
<organism evidence="3 4">
    <name type="scientific">Quercus suber</name>
    <name type="common">Cork oak</name>
    <dbReference type="NCBI Taxonomy" id="58331"/>
    <lineage>
        <taxon>Eukaryota</taxon>
        <taxon>Viridiplantae</taxon>
        <taxon>Streptophyta</taxon>
        <taxon>Embryophyta</taxon>
        <taxon>Tracheophyta</taxon>
        <taxon>Spermatophyta</taxon>
        <taxon>Magnoliopsida</taxon>
        <taxon>eudicotyledons</taxon>
        <taxon>Gunneridae</taxon>
        <taxon>Pentapetalae</taxon>
        <taxon>rosids</taxon>
        <taxon>fabids</taxon>
        <taxon>Fagales</taxon>
        <taxon>Fagaceae</taxon>
        <taxon>Quercus</taxon>
    </lineage>
</organism>
<dbReference type="GO" id="GO:0005886">
    <property type="term" value="C:plasma membrane"/>
    <property type="evidence" value="ECO:0007669"/>
    <property type="project" value="TreeGrafter"/>
</dbReference>
<dbReference type="GO" id="GO:0003843">
    <property type="term" value="F:1,3-beta-D-glucan synthase activity"/>
    <property type="evidence" value="ECO:0007669"/>
    <property type="project" value="InterPro"/>
</dbReference>
<feature type="transmembrane region" description="Helical" evidence="1">
    <location>
        <begin position="620"/>
        <end position="638"/>
    </location>
</feature>
<keyword evidence="1" id="KW-0812">Transmembrane</keyword>
<keyword evidence="1" id="KW-1133">Transmembrane helix</keyword>
<dbReference type="GO" id="GO:0000148">
    <property type="term" value="C:1,3-beta-D-glucan synthase complex"/>
    <property type="evidence" value="ECO:0007669"/>
    <property type="project" value="InterPro"/>
</dbReference>
<keyword evidence="4" id="KW-1185">Reference proteome</keyword>
<dbReference type="AlphaFoldDB" id="A0AAW0K3Y0"/>
<evidence type="ECO:0000313" key="4">
    <source>
        <dbReference type="Proteomes" id="UP000237347"/>
    </source>
</evidence>
<feature type="transmembrane region" description="Helical" evidence="1">
    <location>
        <begin position="683"/>
        <end position="705"/>
    </location>
</feature>
<feature type="transmembrane region" description="Helical" evidence="1">
    <location>
        <begin position="369"/>
        <end position="394"/>
    </location>
</feature>
<accession>A0AAW0K3Y0</accession>
<feature type="domain" description="Glycosyl transferase 48" evidence="2">
    <location>
        <begin position="272"/>
        <end position="618"/>
    </location>
</feature>
<dbReference type="Pfam" id="PF02364">
    <property type="entry name" value="Glucan_synthase"/>
    <property type="match status" value="2"/>
</dbReference>
<feature type="transmembrane region" description="Helical" evidence="1">
    <location>
        <begin position="415"/>
        <end position="434"/>
    </location>
</feature>
<feature type="transmembrane region" description="Helical" evidence="1">
    <location>
        <begin position="519"/>
        <end position="536"/>
    </location>
</feature>
<dbReference type="PANTHER" id="PTHR12741">
    <property type="entry name" value="LYST-INTERACTING PROTEIN LIP5 DOPAMINE RESPONSIVE PROTEIN DRG-1"/>
    <property type="match status" value="1"/>
</dbReference>
<evidence type="ECO:0000259" key="2">
    <source>
        <dbReference type="Pfam" id="PF02364"/>
    </source>
</evidence>
<dbReference type="Proteomes" id="UP000237347">
    <property type="component" value="Unassembled WGS sequence"/>
</dbReference>
<feature type="transmembrane region" description="Helical" evidence="1">
    <location>
        <begin position="454"/>
        <end position="476"/>
    </location>
</feature>
<feature type="domain" description="Glycosyl transferase 48" evidence="2">
    <location>
        <begin position="1"/>
        <end position="66"/>
    </location>
</feature>
<dbReference type="Gene3D" id="3.40.462.20">
    <property type="match status" value="1"/>
</dbReference>
<gene>
    <name evidence="3" type="primary">CALS3_3</name>
    <name evidence="3" type="ORF">CFP56_025136</name>
</gene>
<feature type="transmembrane region" description="Helical" evidence="1">
    <location>
        <begin position="650"/>
        <end position="671"/>
    </location>
</feature>
<name>A0AAW0K3Y0_QUESU</name>